<comment type="caution">
    <text evidence="2">The sequence shown here is derived from an EMBL/GenBank/DDBJ whole genome shotgun (WGS) entry which is preliminary data.</text>
</comment>
<name>A0A8H3IVD0_9LECA</name>
<dbReference type="InterPro" id="IPR051678">
    <property type="entry name" value="AGP_Transferase"/>
</dbReference>
<dbReference type="InterPro" id="IPR002575">
    <property type="entry name" value="Aminoglycoside_PTrfase"/>
</dbReference>
<dbReference type="Proteomes" id="UP000664169">
    <property type="component" value="Unassembled WGS sequence"/>
</dbReference>
<dbReference type="SUPFAM" id="SSF56112">
    <property type="entry name" value="Protein kinase-like (PK-like)"/>
    <property type="match status" value="1"/>
</dbReference>
<dbReference type="Pfam" id="PF01636">
    <property type="entry name" value="APH"/>
    <property type="match status" value="1"/>
</dbReference>
<reference evidence="2" key="1">
    <citation type="submission" date="2021-03" db="EMBL/GenBank/DDBJ databases">
        <authorList>
            <person name="Tagirdzhanova G."/>
        </authorList>
    </citation>
    <scope>NUCLEOTIDE SEQUENCE</scope>
</reference>
<gene>
    <name evidence="2" type="ORF">GOMPHAMPRED_005432</name>
</gene>
<evidence type="ECO:0000259" key="1">
    <source>
        <dbReference type="Pfam" id="PF01636"/>
    </source>
</evidence>
<accession>A0A8H3IVD0</accession>
<keyword evidence="3" id="KW-1185">Reference proteome</keyword>
<sequence>MSTETNMYYEDLLRLVKEDKSPFRNDWDVKLLVEEVESKLDAKIHNIYAVSKGSSNYGFHIGLDDGRQIVARLAQADVNTPYYDGFPLEWLVADVEFEAAIYQLLRDEPKIKASVLLYHRSPVLVPSAGLLKSANVLGRKLLLYVRAKGEKNIWEQLSPDSKMKLLSEAAHIRAALFHLSVPAEIVQTWLLKRLFDPKPKTLASAVAPTRQYCLDLLVSKVQATVGELGTMIGWKDDHEVVGPIALAAKSSLLRLIPYVLPDDEEDDNLYRFTIEHGDYGVHNMSIELEGEIPQITSLYDWEMACIVPAILSDPQMAVKVDLVVNAEAVPIVTRTDKDDTEEDLREYQSWSNYYYKILFDQSPEYRRAIKSGRDARHIWFALKAWRGGESEAYFGALGKWAEKRLEELQYRNE</sequence>
<organism evidence="2 3">
    <name type="scientific">Gomphillus americanus</name>
    <dbReference type="NCBI Taxonomy" id="1940652"/>
    <lineage>
        <taxon>Eukaryota</taxon>
        <taxon>Fungi</taxon>
        <taxon>Dikarya</taxon>
        <taxon>Ascomycota</taxon>
        <taxon>Pezizomycotina</taxon>
        <taxon>Lecanoromycetes</taxon>
        <taxon>OSLEUM clade</taxon>
        <taxon>Ostropomycetidae</taxon>
        <taxon>Ostropales</taxon>
        <taxon>Graphidaceae</taxon>
        <taxon>Gomphilloideae</taxon>
        <taxon>Gomphillus</taxon>
    </lineage>
</organism>
<protein>
    <recommendedName>
        <fullName evidence="1">Aminoglycoside phosphotransferase domain-containing protein</fullName>
    </recommendedName>
</protein>
<evidence type="ECO:0000313" key="3">
    <source>
        <dbReference type="Proteomes" id="UP000664169"/>
    </source>
</evidence>
<dbReference type="InterPro" id="IPR011009">
    <property type="entry name" value="Kinase-like_dom_sf"/>
</dbReference>
<dbReference type="PANTHER" id="PTHR21310">
    <property type="entry name" value="AMINOGLYCOSIDE PHOSPHOTRANSFERASE-RELATED-RELATED"/>
    <property type="match status" value="1"/>
</dbReference>
<dbReference type="OrthoDB" id="3554464at2759"/>
<evidence type="ECO:0000313" key="2">
    <source>
        <dbReference type="EMBL" id="CAF9929615.1"/>
    </source>
</evidence>
<proteinExistence type="predicted"/>
<dbReference type="AlphaFoldDB" id="A0A8H3IVD0"/>
<dbReference type="EMBL" id="CAJPDQ010000033">
    <property type="protein sequence ID" value="CAF9929615.1"/>
    <property type="molecule type" value="Genomic_DNA"/>
</dbReference>
<feature type="domain" description="Aminoglycoside phosphotransferase" evidence="1">
    <location>
        <begin position="49"/>
        <end position="309"/>
    </location>
</feature>